<dbReference type="InterPro" id="IPR036397">
    <property type="entry name" value="RNaseH_sf"/>
</dbReference>
<dbReference type="InterPro" id="IPR038717">
    <property type="entry name" value="Tc1-like_DDE_dom"/>
</dbReference>
<protein>
    <submittedName>
        <fullName evidence="3">Transposase</fullName>
    </submittedName>
</protein>
<organism evidence="3 4">
    <name type="scientific">Pseudomonas grimontii</name>
    <dbReference type="NCBI Taxonomy" id="129847"/>
    <lineage>
        <taxon>Bacteria</taxon>
        <taxon>Pseudomonadati</taxon>
        <taxon>Pseudomonadota</taxon>
        <taxon>Gammaproteobacteria</taxon>
        <taxon>Pseudomonadales</taxon>
        <taxon>Pseudomonadaceae</taxon>
        <taxon>Pseudomonas</taxon>
    </lineage>
</organism>
<dbReference type="Pfam" id="PF13384">
    <property type="entry name" value="HTH_23"/>
    <property type="match status" value="1"/>
</dbReference>
<dbReference type="NCBIfam" id="NF033545">
    <property type="entry name" value="transpos_IS630"/>
    <property type="match status" value="1"/>
</dbReference>
<dbReference type="Gene3D" id="3.30.420.10">
    <property type="entry name" value="Ribonuclease H-like superfamily/Ribonuclease H"/>
    <property type="match status" value="1"/>
</dbReference>
<dbReference type="InterPro" id="IPR009057">
    <property type="entry name" value="Homeodomain-like_sf"/>
</dbReference>
<name>A0ABY0TSR8_9PSED</name>
<gene>
    <name evidence="2" type="ORF">SAMN04490186_3611</name>
    <name evidence="3" type="ORF">SAMN04490186_5217</name>
</gene>
<comment type="caution">
    <text evidence="3">The sequence shown here is derived from an EMBL/GenBank/DDBJ whole genome shotgun (WGS) entry which is preliminary data.</text>
</comment>
<dbReference type="SUPFAM" id="SSF46689">
    <property type="entry name" value="Homeodomain-like"/>
    <property type="match status" value="1"/>
</dbReference>
<sequence>MRMARPTSPFALMPSDLIALQGWLRMSTLEQSLAQRARILLLLADGLTPKAVSEQLQVTPPTVFKWRKRYLEAGIEGLSDLPRSGQPLKLGPDKINEILTLTTRRVPQEATHWSVRLMAKYARVTTWQVRQVWAASDLKPHRLKTFKISNDPHFADKVVDVVGLYLNPPDNALVLSVDEKTQIQALDRTQPMLPLRPGQVERRTHDYKRHGTASLYAAFDILTGQVIGRITQRHRAKEFLAFLQQIERSTPAGLDLHVILDNSSTHKTAAIKQWLEKHPRFKLHFTPTSASWLNAVEGWFAQLERRALYRGAFTSVADLKVAIRQFIEAHNEHSAKPFKWNKTAEAIISSVHKAKLSVIKNKLMD</sequence>
<evidence type="ECO:0000313" key="3">
    <source>
        <dbReference type="EMBL" id="SDR33154.1"/>
    </source>
</evidence>
<evidence type="ECO:0000313" key="4">
    <source>
        <dbReference type="Proteomes" id="UP000198740"/>
    </source>
</evidence>
<dbReference type="InterPro" id="IPR047655">
    <property type="entry name" value="Transpos_IS630-like"/>
</dbReference>
<dbReference type="PANTHER" id="PTHR30347">
    <property type="entry name" value="POTASSIUM CHANNEL RELATED"/>
    <property type="match status" value="1"/>
</dbReference>
<dbReference type="EMBL" id="FNKM01000002">
    <property type="protein sequence ID" value="SDR14748.1"/>
    <property type="molecule type" value="Genomic_DNA"/>
</dbReference>
<dbReference type="EMBL" id="FNKM01000002">
    <property type="protein sequence ID" value="SDR33154.1"/>
    <property type="molecule type" value="Genomic_DNA"/>
</dbReference>
<evidence type="ECO:0000259" key="1">
    <source>
        <dbReference type="Pfam" id="PF13358"/>
    </source>
</evidence>
<accession>A0ABY0TSR8</accession>
<reference evidence="3 4" key="1">
    <citation type="submission" date="2016-10" db="EMBL/GenBank/DDBJ databases">
        <authorList>
            <person name="Varghese N."/>
            <person name="Submissions S."/>
        </authorList>
    </citation>
    <scope>NUCLEOTIDE SEQUENCE [LARGE SCALE GENOMIC DNA]</scope>
    <source>
        <strain evidence="3 4">BS2976</strain>
    </source>
</reference>
<dbReference type="InterPro" id="IPR012337">
    <property type="entry name" value="RNaseH-like_sf"/>
</dbReference>
<dbReference type="PANTHER" id="PTHR30347:SF1">
    <property type="entry name" value="MECHANOSENSITIVE CHANNEL MSCK"/>
    <property type="match status" value="1"/>
</dbReference>
<dbReference type="Proteomes" id="UP000198740">
    <property type="component" value="Unassembled WGS sequence"/>
</dbReference>
<keyword evidence="4" id="KW-1185">Reference proteome</keyword>
<feature type="domain" description="Tc1-like transposase DDE" evidence="1">
    <location>
        <begin position="176"/>
        <end position="320"/>
    </location>
</feature>
<dbReference type="Pfam" id="PF13358">
    <property type="entry name" value="DDE_3"/>
    <property type="match status" value="1"/>
</dbReference>
<proteinExistence type="predicted"/>
<dbReference type="InterPro" id="IPR052702">
    <property type="entry name" value="MscS-like_channel"/>
</dbReference>
<evidence type="ECO:0000313" key="2">
    <source>
        <dbReference type="EMBL" id="SDR14748.1"/>
    </source>
</evidence>
<dbReference type="SUPFAM" id="SSF53098">
    <property type="entry name" value="Ribonuclease H-like"/>
    <property type="match status" value="1"/>
</dbReference>